<evidence type="ECO:0000313" key="2">
    <source>
        <dbReference type="Proteomes" id="UP000007813"/>
    </source>
</evidence>
<dbReference type="EMBL" id="ALJD01000008">
    <property type="protein sequence ID" value="EJN58580.1"/>
    <property type="molecule type" value="Genomic_DNA"/>
</dbReference>
<accession>J2ZD25</accession>
<organism evidence="1 2">
    <name type="scientific">Halogranum salarium B-1</name>
    <dbReference type="NCBI Taxonomy" id="1210908"/>
    <lineage>
        <taxon>Archaea</taxon>
        <taxon>Methanobacteriati</taxon>
        <taxon>Methanobacteriota</taxon>
        <taxon>Stenosarchaea group</taxon>
        <taxon>Halobacteria</taxon>
        <taxon>Halobacteriales</taxon>
        <taxon>Haloferacaceae</taxon>
    </lineage>
</organism>
<name>J2ZD25_9EURY</name>
<dbReference type="RefSeq" id="WP_009375972.1">
    <property type="nucleotide sequence ID" value="NZ_ALJD01000008.1"/>
</dbReference>
<comment type="caution">
    <text evidence="1">The sequence shown here is derived from an EMBL/GenBank/DDBJ whole genome shotgun (WGS) entry which is preliminary data.</text>
</comment>
<reference evidence="1 2" key="1">
    <citation type="journal article" date="2012" name="J. Bacteriol.">
        <title>Draft Genome Sequence of the Extremely Halophilic Archaeon Halogranum salarium B-1T.</title>
        <authorList>
            <person name="Kim K.K."/>
            <person name="Lee K.C."/>
            <person name="Lee J.S."/>
        </authorList>
    </citation>
    <scope>NUCLEOTIDE SEQUENCE [LARGE SCALE GENOMIC DNA]</scope>
    <source>
        <strain evidence="1 2">B-1</strain>
    </source>
</reference>
<evidence type="ECO:0000313" key="1">
    <source>
        <dbReference type="EMBL" id="EJN58580.1"/>
    </source>
</evidence>
<sequence length="40" mass="4523">MHLTTYECTFCTVSVSRADAFEGPPTCLRCRVQMQRVVAD</sequence>
<dbReference type="Proteomes" id="UP000007813">
    <property type="component" value="Unassembled WGS sequence"/>
</dbReference>
<evidence type="ECO:0008006" key="3">
    <source>
        <dbReference type="Google" id="ProtNLM"/>
    </source>
</evidence>
<gene>
    <name evidence="1" type="ORF">HSB1_30580</name>
</gene>
<dbReference type="AlphaFoldDB" id="J2ZD25"/>
<proteinExistence type="predicted"/>
<protein>
    <recommendedName>
        <fullName evidence="3">Rubrerythrin-like domain-containing protein</fullName>
    </recommendedName>
</protein>